<keyword evidence="2" id="KW-0408">Iron</keyword>
<reference evidence="4 5" key="1">
    <citation type="submission" date="2020-08" db="EMBL/GenBank/DDBJ databases">
        <title>Genomic Encyclopedia of Type Strains, Phase IV (KMG-V): Genome sequencing to study the core and pangenomes of soil and plant-associated prokaryotes.</title>
        <authorList>
            <person name="Whitman W."/>
        </authorList>
    </citation>
    <scope>NUCLEOTIDE SEQUENCE [LARGE SCALE GENOMIC DNA]</scope>
    <source>
        <strain evidence="4 5">X5P3</strain>
    </source>
</reference>
<evidence type="ECO:0000313" key="5">
    <source>
        <dbReference type="Proteomes" id="UP000584867"/>
    </source>
</evidence>
<keyword evidence="1" id="KW-0479">Metal-binding</keyword>
<comment type="caution">
    <text evidence="4">The sequence shown here is derived from an EMBL/GenBank/DDBJ whole genome shotgun (WGS) entry which is preliminary data.</text>
</comment>
<evidence type="ECO:0000259" key="3">
    <source>
        <dbReference type="Pfam" id="PF06155"/>
    </source>
</evidence>
<feature type="domain" description="Gamma-butyrobetaine hydroxylase-like N-terminal" evidence="3">
    <location>
        <begin position="39"/>
        <end position="130"/>
    </location>
</feature>
<dbReference type="Gene3D" id="3.30.2020.30">
    <property type="match status" value="1"/>
</dbReference>
<gene>
    <name evidence="4" type="ORF">HDF15_001688</name>
</gene>
<dbReference type="GO" id="GO:0046872">
    <property type="term" value="F:metal ion binding"/>
    <property type="evidence" value="ECO:0007669"/>
    <property type="project" value="UniProtKB-KW"/>
</dbReference>
<dbReference type="AlphaFoldDB" id="A0A7W8E962"/>
<dbReference type="Pfam" id="PF06155">
    <property type="entry name" value="GBBH-like_N"/>
    <property type="match status" value="1"/>
</dbReference>
<dbReference type="Proteomes" id="UP000584867">
    <property type="component" value="Unassembled WGS sequence"/>
</dbReference>
<name>A0A7W8E962_9BACT</name>
<evidence type="ECO:0000256" key="1">
    <source>
        <dbReference type="ARBA" id="ARBA00022723"/>
    </source>
</evidence>
<protein>
    <submittedName>
        <fullName evidence="4">DUF971 family protein</fullName>
    </submittedName>
</protein>
<accession>A0A7W8E962</accession>
<dbReference type="InterPro" id="IPR038492">
    <property type="entry name" value="GBBH-like_N_sf"/>
</dbReference>
<dbReference type="RefSeq" id="WP_184254461.1">
    <property type="nucleotide sequence ID" value="NZ_JACHIO010000006.1"/>
</dbReference>
<dbReference type="EMBL" id="JACHIO010000006">
    <property type="protein sequence ID" value="MBB5063346.1"/>
    <property type="molecule type" value="Genomic_DNA"/>
</dbReference>
<evidence type="ECO:0000256" key="2">
    <source>
        <dbReference type="ARBA" id="ARBA00023004"/>
    </source>
</evidence>
<organism evidence="4 5">
    <name type="scientific">Granulicella mallensis</name>
    <dbReference type="NCBI Taxonomy" id="940614"/>
    <lineage>
        <taxon>Bacteria</taxon>
        <taxon>Pseudomonadati</taxon>
        <taxon>Acidobacteriota</taxon>
        <taxon>Terriglobia</taxon>
        <taxon>Terriglobales</taxon>
        <taxon>Acidobacteriaceae</taxon>
        <taxon>Granulicella</taxon>
    </lineage>
</organism>
<evidence type="ECO:0000313" key="4">
    <source>
        <dbReference type="EMBL" id="MBB5063346.1"/>
    </source>
</evidence>
<dbReference type="InterPro" id="IPR010376">
    <property type="entry name" value="GBBH-like_N"/>
</dbReference>
<proteinExistence type="predicted"/>
<dbReference type="PANTHER" id="PTHR35303">
    <property type="entry name" value="OS02G0197800 PROTEIN"/>
    <property type="match status" value="1"/>
</dbReference>
<sequence>MSHEGIRIVSAEEAMREEATPKLTGDAISPAKVRVDKSGGTGMTIEWRDGHTSSWNFAWLRAACPCATCHEERNAADRAPGIAKPKPASLLPMFEAPPRPVDVTPVGKYALRFKWNDGHEAGLYSWDYLRNVCDVEARKQSQHL</sequence>